<dbReference type="Gene3D" id="1.20.1270.70">
    <property type="entry name" value="Designed single chain three-helix bundle"/>
    <property type="match status" value="1"/>
</dbReference>
<protein>
    <submittedName>
        <fullName evidence="2">Uncharacterized protein</fullName>
    </submittedName>
</protein>
<evidence type="ECO:0000313" key="3">
    <source>
        <dbReference type="Proteomes" id="UP000178583"/>
    </source>
</evidence>
<feature type="coiled-coil region" evidence="1">
    <location>
        <begin position="26"/>
        <end position="131"/>
    </location>
</feature>
<accession>A0A1F5E3N4</accession>
<reference evidence="2 3" key="1">
    <citation type="journal article" date="2016" name="Nat. Commun.">
        <title>Thousands of microbial genomes shed light on interconnected biogeochemical processes in an aquifer system.</title>
        <authorList>
            <person name="Anantharaman K."/>
            <person name="Brown C.T."/>
            <person name="Hug L.A."/>
            <person name="Sharon I."/>
            <person name="Castelle C.J."/>
            <person name="Probst A.J."/>
            <person name="Thomas B.C."/>
            <person name="Singh A."/>
            <person name="Wilkins M.J."/>
            <person name="Karaoz U."/>
            <person name="Brodie E.L."/>
            <person name="Williams K.H."/>
            <person name="Hubbard S.S."/>
            <person name="Banfield J.F."/>
        </authorList>
    </citation>
    <scope>NUCLEOTIDE SEQUENCE [LARGE SCALE GENOMIC DNA]</scope>
</reference>
<dbReference type="STRING" id="1797472.A2215_02125"/>
<dbReference type="EMBL" id="MEZY01000058">
    <property type="protein sequence ID" value="OGD61911.1"/>
    <property type="molecule type" value="Genomic_DNA"/>
</dbReference>
<evidence type="ECO:0000256" key="1">
    <source>
        <dbReference type="SAM" id="Coils"/>
    </source>
</evidence>
<name>A0A1F5E3N4_9BACT</name>
<keyword evidence="1" id="KW-0175">Coiled coil</keyword>
<gene>
    <name evidence="2" type="ORF">A2215_02125</name>
</gene>
<evidence type="ECO:0000313" key="2">
    <source>
        <dbReference type="EMBL" id="OGD61911.1"/>
    </source>
</evidence>
<dbReference type="SUPFAM" id="SSF57997">
    <property type="entry name" value="Tropomyosin"/>
    <property type="match status" value="1"/>
</dbReference>
<proteinExistence type="predicted"/>
<comment type="caution">
    <text evidence="2">The sequence shown here is derived from an EMBL/GenBank/DDBJ whole genome shotgun (WGS) entry which is preliminary data.</text>
</comment>
<sequence length="131" mass="15609">MVHMAKDSSKKEITINELARMVARGFSDMAERFDRLEYRMDALEKRMDALEKRMDALEKRMDALEESGRSLRSEMCQRFDKIDSEIKEVKVRLDRLEKKTRDDDDALVDIAIKHEKRISSLERKFLELRAR</sequence>
<organism evidence="2 3">
    <name type="scientific">Candidatus Berkelbacteria bacterium RIFOXYA2_FULL_43_10</name>
    <dbReference type="NCBI Taxonomy" id="1797472"/>
    <lineage>
        <taxon>Bacteria</taxon>
        <taxon>Candidatus Berkelbacteria</taxon>
    </lineage>
</organism>
<dbReference type="Proteomes" id="UP000178583">
    <property type="component" value="Unassembled WGS sequence"/>
</dbReference>
<dbReference type="AlphaFoldDB" id="A0A1F5E3N4"/>